<dbReference type="OrthoDB" id="3855296at2"/>
<organism evidence="2 3">
    <name type="scientific">Streptomyces brevispora</name>
    <dbReference type="NCBI Taxonomy" id="887462"/>
    <lineage>
        <taxon>Bacteria</taxon>
        <taxon>Bacillati</taxon>
        <taxon>Actinomycetota</taxon>
        <taxon>Actinomycetes</taxon>
        <taxon>Kitasatosporales</taxon>
        <taxon>Streptomycetaceae</taxon>
        <taxon>Streptomyces</taxon>
    </lineage>
</organism>
<dbReference type="AlphaFoldDB" id="A0A561TY07"/>
<keyword evidence="1" id="KW-1133">Transmembrane helix</keyword>
<comment type="caution">
    <text evidence="2">The sequence shown here is derived from an EMBL/GenBank/DDBJ whole genome shotgun (WGS) entry which is preliminary data.</text>
</comment>
<keyword evidence="1" id="KW-0472">Membrane</keyword>
<gene>
    <name evidence="2" type="ORF">FHX80_12298</name>
</gene>
<reference evidence="2 3" key="1">
    <citation type="submission" date="2019-06" db="EMBL/GenBank/DDBJ databases">
        <title>Sequencing the genomes of 1000 actinobacteria strains.</title>
        <authorList>
            <person name="Klenk H.-P."/>
        </authorList>
    </citation>
    <scope>NUCLEOTIDE SEQUENCE [LARGE SCALE GENOMIC DNA]</scope>
    <source>
        <strain evidence="2 3">DSM 42059</strain>
    </source>
</reference>
<dbReference type="Proteomes" id="UP000318186">
    <property type="component" value="Unassembled WGS sequence"/>
</dbReference>
<sequence>MGTDPDNDSARGLAQMEGYLLWNAEIEEARRDARRFTDELPWLTTTQREDVERVYAADRAEASRRMLVRVSARATELRGEYSRRYRRLRARCVTAVVVCVSTAGGACTVVTYLAR</sequence>
<keyword evidence="1" id="KW-0812">Transmembrane</keyword>
<feature type="transmembrane region" description="Helical" evidence="1">
    <location>
        <begin position="92"/>
        <end position="114"/>
    </location>
</feature>
<evidence type="ECO:0000313" key="3">
    <source>
        <dbReference type="Proteomes" id="UP000318186"/>
    </source>
</evidence>
<evidence type="ECO:0000313" key="2">
    <source>
        <dbReference type="EMBL" id="TWF91980.1"/>
    </source>
</evidence>
<evidence type="ECO:0000256" key="1">
    <source>
        <dbReference type="SAM" id="Phobius"/>
    </source>
</evidence>
<accession>A0A561TY07</accession>
<proteinExistence type="predicted"/>
<dbReference type="EMBL" id="VIWW01000002">
    <property type="protein sequence ID" value="TWF91980.1"/>
    <property type="molecule type" value="Genomic_DNA"/>
</dbReference>
<name>A0A561TY07_9ACTN</name>
<protein>
    <submittedName>
        <fullName evidence="2">Uncharacterized protein</fullName>
    </submittedName>
</protein>